<keyword evidence="1" id="KW-0496">Mitochondrion</keyword>
<geneLocation type="mitochondrion" evidence="1"/>
<organism evidence="1">
    <name type="scientific">Juglanconis juglandina</name>
    <dbReference type="NCBI Taxonomy" id="1940567"/>
    <lineage>
        <taxon>Eukaryota</taxon>
        <taxon>Fungi</taxon>
        <taxon>Dikarya</taxon>
        <taxon>Ascomycota</taxon>
        <taxon>Pezizomycotina</taxon>
        <taxon>Sordariomycetes</taxon>
        <taxon>Sordariomycetidae</taxon>
        <taxon>Diaporthales</taxon>
        <taxon>Juglanconidaceae</taxon>
        <taxon>Juglanconis</taxon>
    </lineage>
</organism>
<accession>A0A291LIQ4</accession>
<evidence type="ECO:0000313" key="1">
    <source>
        <dbReference type="EMBL" id="ATI20427.1"/>
    </source>
</evidence>
<gene>
    <name evidence="1" type="primary">orf111</name>
</gene>
<dbReference type="EMBL" id="KY575057">
    <property type="protein sequence ID" value="ATI20427.1"/>
    <property type="molecule type" value="Genomic_DNA"/>
</dbReference>
<proteinExistence type="predicted"/>
<dbReference type="AlphaFoldDB" id="A0A291LIQ4"/>
<protein>
    <submittedName>
        <fullName evidence="1">Uncharacterized protein</fullName>
    </submittedName>
</protein>
<reference evidence="1" key="1">
    <citation type="submission" date="2017-02" db="EMBL/GenBank/DDBJ databases">
        <title>Fungal Comparative Genomics of Melanconis species and Ophiognomonia clavigignenti-juglandacearum at Different Phylogenetic Distances.</title>
        <authorList>
            <person name="Demers J.E."/>
            <person name="Castlebury L.A."/>
        </authorList>
    </citation>
    <scope>NUCLEOTIDE SEQUENCE</scope>
    <source>
        <strain evidence="1">CBS 121083</strain>
    </source>
</reference>
<sequence>MVYCKRFTSTKRLHTTLSFYVWSFKIHISHSESTYSPIKLATAPRYVPANNVFSYIYLRPEGFNKIYEICTSGLRLSSVPAIMLLKLPTIIGFAETVMTSLALRQSWGPSP</sequence>
<name>A0A291LIQ4_9PEZI</name>